<keyword evidence="1" id="KW-1133">Transmembrane helix</keyword>
<feature type="transmembrane region" description="Helical" evidence="1">
    <location>
        <begin position="27"/>
        <end position="46"/>
    </location>
</feature>
<reference evidence="3" key="1">
    <citation type="journal article" date="2023" name="Commun. Biol.">
        <title>Genome analysis of Parmales, the sister group of diatoms, reveals the evolutionary specialization of diatoms from phago-mixotrophs to photoautotrophs.</title>
        <authorList>
            <person name="Ban H."/>
            <person name="Sato S."/>
            <person name="Yoshikawa S."/>
            <person name="Yamada K."/>
            <person name="Nakamura Y."/>
            <person name="Ichinomiya M."/>
            <person name="Sato N."/>
            <person name="Blanc-Mathieu R."/>
            <person name="Endo H."/>
            <person name="Kuwata A."/>
            <person name="Ogata H."/>
        </authorList>
    </citation>
    <scope>NUCLEOTIDE SEQUENCE [LARGE SCALE GENOMIC DNA]</scope>
    <source>
        <strain evidence="3">NIES 3700</strain>
    </source>
</reference>
<feature type="transmembrane region" description="Helical" evidence="1">
    <location>
        <begin position="103"/>
        <end position="128"/>
    </location>
</feature>
<dbReference type="OrthoDB" id="10494196at2759"/>
<keyword evidence="1" id="KW-0812">Transmembrane</keyword>
<evidence type="ECO:0000313" key="3">
    <source>
        <dbReference type="Proteomes" id="UP001165122"/>
    </source>
</evidence>
<dbReference type="EMBL" id="BRXW01000071">
    <property type="protein sequence ID" value="GMI04285.1"/>
    <property type="molecule type" value="Genomic_DNA"/>
</dbReference>
<evidence type="ECO:0000313" key="2">
    <source>
        <dbReference type="EMBL" id="GMI04285.1"/>
    </source>
</evidence>
<accession>A0A9W7F5J9</accession>
<feature type="transmembrane region" description="Helical" evidence="1">
    <location>
        <begin position="79"/>
        <end position="97"/>
    </location>
</feature>
<proteinExistence type="predicted"/>
<evidence type="ECO:0000256" key="1">
    <source>
        <dbReference type="SAM" id="Phobius"/>
    </source>
</evidence>
<keyword evidence="3" id="KW-1185">Reference proteome</keyword>
<keyword evidence="1" id="KW-0472">Membrane</keyword>
<name>A0A9W7F5J9_9STRA</name>
<comment type="caution">
    <text evidence="2">The sequence shown here is derived from an EMBL/GenBank/DDBJ whole genome shotgun (WGS) entry which is preliminary data.</text>
</comment>
<dbReference type="Proteomes" id="UP001165122">
    <property type="component" value="Unassembled WGS sequence"/>
</dbReference>
<protein>
    <submittedName>
        <fullName evidence="2">Uncharacterized protein</fullName>
    </submittedName>
</protein>
<dbReference type="AlphaFoldDB" id="A0A9W7F5J9"/>
<organism evidence="2 3">
    <name type="scientific">Triparma laevis f. longispina</name>
    <dbReference type="NCBI Taxonomy" id="1714387"/>
    <lineage>
        <taxon>Eukaryota</taxon>
        <taxon>Sar</taxon>
        <taxon>Stramenopiles</taxon>
        <taxon>Ochrophyta</taxon>
        <taxon>Bolidophyceae</taxon>
        <taxon>Parmales</taxon>
        <taxon>Triparmaceae</taxon>
        <taxon>Triparma</taxon>
    </lineage>
</organism>
<sequence length="169" mass="18444">MLFFSSETIACLISQNSWDNGQCTNTAVAALYLSIFLLVITMMSISSKTVPKSVQKAVAWEMPRIASLNLKRWQQMQGGFVLISAISSLFLLSALGVETSENTVIWLIGVTGLVCVFFAAIVLGVMLIRTNAEHQRVLNVETPQPVKVRPVKAFSSGEMQEGMFIGAVL</sequence>
<gene>
    <name evidence="2" type="ORF">TrLO_g11518</name>
</gene>